<dbReference type="PANTHER" id="PTHR13847:SF289">
    <property type="entry name" value="GLYCINE OXIDASE"/>
    <property type="match status" value="1"/>
</dbReference>
<dbReference type="InterPro" id="IPR006076">
    <property type="entry name" value="FAD-dep_OxRdtase"/>
</dbReference>
<dbReference type="SUPFAM" id="SSF51971">
    <property type="entry name" value="Nucleotide-binding domain"/>
    <property type="match status" value="1"/>
</dbReference>
<feature type="domain" description="FAD dependent oxidoreductase" evidence="2">
    <location>
        <begin position="6"/>
        <end position="363"/>
    </location>
</feature>
<gene>
    <name evidence="3" type="primary">thiO_2</name>
    <name evidence="3" type="ORF">Mco01_11810</name>
</gene>
<dbReference type="InterPro" id="IPR036188">
    <property type="entry name" value="FAD/NAD-bd_sf"/>
</dbReference>
<proteinExistence type="predicted"/>
<evidence type="ECO:0000259" key="2">
    <source>
        <dbReference type="Pfam" id="PF01266"/>
    </source>
</evidence>
<dbReference type="SUPFAM" id="SSF54373">
    <property type="entry name" value="FAD-linked reductases, C-terminal domain"/>
    <property type="match status" value="1"/>
</dbReference>
<dbReference type="Gene3D" id="3.50.50.60">
    <property type="entry name" value="FAD/NAD(P)-binding domain"/>
    <property type="match status" value="1"/>
</dbReference>
<protein>
    <submittedName>
        <fullName evidence="3">Glycine oxidase ThiO</fullName>
    </submittedName>
</protein>
<name>A0ABQ4FTS4_9ACTN</name>
<evidence type="ECO:0000256" key="1">
    <source>
        <dbReference type="ARBA" id="ARBA00023002"/>
    </source>
</evidence>
<evidence type="ECO:0000313" key="3">
    <source>
        <dbReference type="EMBL" id="GIH38181.1"/>
    </source>
</evidence>
<reference evidence="3 4" key="1">
    <citation type="submission" date="2021-01" db="EMBL/GenBank/DDBJ databases">
        <title>Whole genome shotgun sequence of Microbispora corallina NBRC 16416.</title>
        <authorList>
            <person name="Komaki H."/>
            <person name="Tamura T."/>
        </authorList>
    </citation>
    <scope>NUCLEOTIDE SEQUENCE [LARGE SCALE GENOMIC DNA]</scope>
    <source>
        <strain evidence="3 4">NBRC 16416</strain>
    </source>
</reference>
<sequence length="403" mass="41671">MPDTCDVAIIGGGVVGCAVAHRLAADGRSVVLVEGGPRLGLGASDAAMGGITPQSEPSCLGPLGAVAGRSRELYPAWLDELAAASGVVVPLLDGGDIQVALDEAEMERLETEVLPVWMNSPFAVERLTAADARGLEPLLSESVAGGFLLPDELALDPRDLLAALAATLEANPAVRVLTGVRATAVTSGPRGARAYLDSGDRVSAGFVVVAAGLLSRELLPGLRDHLLPIKGMAYDARVPEARSYPLRHHVYAEFSEDGVEHSPYLVPRHDGRVAIGVTYEIGADDLTVTGAGLAEIRRGLEALMPAAVSWPVERRWAGLRPATTDRIPIIGPVDANGYVLAATGHGGLGITLAPVTADLVAALVRGGVDAGARELLRICRPDRPLAPWGPEGGPVDGERSAAS</sequence>
<comment type="caution">
    <text evidence="3">The sequence shown here is derived from an EMBL/GenBank/DDBJ whole genome shotgun (WGS) entry which is preliminary data.</text>
</comment>
<dbReference type="Gene3D" id="3.30.9.10">
    <property type="entry name" value="D-Amino Acid Oxidase, subunit A, domain 2"/>
    <property type="match status" value="1"/>
</dbReference>
<keyword evidence="4" id="KW-1185">Reference proteome</keyword>
<dbReference type="RefSeq" id="WP_204055831.1">
    <property type="nucleotide sequence ID" value="NZ_BAAAGP010000003.1"/>
</dbReference>
<evidence type="ECO:0000313" key="4">
    <source>
        <dbReference type="Proteomes" id="UP000603904"/>
    </source>
</evidence>
<accession>A0ABQ4FTS4</accession>
<dbReference type="Proteomes" id="UP000603904">
    <property type="component" value="Unassembled WGS sequence"/>
</dbReference>
<keyword evidence="1" id="KW-0560">Oxidoreductase</keyword>
<dbReference type="EMBL" id="BOOC01000003">
    <property type="protein sequence ID" value="GIH38181.1"/>
    <property type="molecule type" value="Genomic_DNA"/>
</dbReference>
<dbReference type="PANTHER" id="PTHR13847">
    <property type="entry name" value="SARCOSINE DEHYDROGENASE-RELATED"/>
    <property type="match status" value="1"/>
</dbReference>
<dbReference type="Pfam" id="PF01266">
    <property type="entry name" value="DAO"/>
    <property type="match status" value="1"/>
</dbReference>
<organism evidence="3 4">
    <name type="scientific">Microbispora corallina</name>
    <dbReference type="NCBI Taxonomy" id="83302"/>
    <lineage>
        <taxon>Bacteria</taxon>
        <taxon>Bacillati</taxon>
        <taxon>Actinomycetota</taxon>
        <taxon>Actinomycetes</taxon>
        <taxon>Streptosporangiales</taxon>
        <taxon>Streptosporangiaceae</taxon>
        <taxon>Microbispora</taxon>
    </lineage>
</organism>